<feature type="region of interest" description="Disordered" evidence="1">
    <location>
        <begin position="734"/>
        <end position="864"/>
    </location>
</feature>
<protein>
    <recommendedName>
        <fullName evidence="4">C-terminal of Roc (COR) domain-containing protein</fullName>
    </recommendedName>
</protein>
<dbReference type="PANTHER" id="PTHR47679:SF1">
    <property type="entry name" value="PROTEIN TORNADO 1"/>
    <property type="match status" value="1"/>
</dbReference>
<comment type="caution">
    <text evidence="2">The sequence shown here is derived from an EMBL/GenBank/DDBJ whole genome shotgun (WGS) entry which is preliminary data.</text>
</comment>
<name>A0A176WJY9_MARPO</name>
<dbReference type="InterPro" id="IPR032675">
    <property type="entry name" value="LRR_dom_sf"/>
</dbReference>
<evidence type="ECO:0008006" key="4">
    <source>
        <dbReference type="Google" id="ProtNLM"/>
    </source>
</evidence>
<proteinExistence type="predicted"/>
<evidence type="ECO:0000313" key="2">
    <source>
        <dbReference type="EMBL" id="OAE32963.1"/>
    </source>
</evidence>
<dbReference type="SUPFAM" id="SSF52047">
    <property type="entry name" value="RNI-like"/>
    <property type="match status" value="1"/>
</dbReference>
<keyword evidence="3" id="KW-1185">Reference proteome</keyword>
<feature type="compositionally biased region" description="Acidic residues" evidence="1">
    <location>
        <begin position="789"/>
        <end position="864"/>
    </location>
</feature>
<reference evidence="2" key="1">
    <citation type="submission" date="2016-03" db="EMBL/GenBank/DDBJ databases">
        <title>Mechanisms controlling the formation of the plant cell surface in tip-growing cells are functionally conserved among land plants.</title>
        <authorList>
            <person name="Honkanen S."/>
            <person name="Jones V.A."/>
            <person name="Morieri G."/>
            <person name="Champion C."/>
            <person name="Hetherington A.J."/>
            <person name="Kelly S."/>
            <person name="Saint-Marcoux D."/>
            <person name="Proust H."/>
            <person name="Prescott H."/>
            <person name="Dolan L."/>
        </authorList>
    </citation>
    <scope>NUCLEOTIDE SEQUENCE [LARGE SCALE GENOMIC DNA]</scope>
    <source>
        <tissue evidence="2">Whole gametophyte</tissue>
    </source>
</reference>
<feature type="compositionally biased region" description="Acidic residues" evidence="1">
    <location>
        <begin position="753"/>
        <end position="767"/>
    </location>
</feature>
<feature type="compositionally biased region" description="Basic and acidic residues" evidence="1">
    <location>
        <begin position="768"/>
        <end position="788"/>
    </location>
</feature>
<evidence type="ECO:0000256" key="1">
    <source>
        <dbReference type="SAM" id="MobiDB-lite"/>
    </source>
</evidence>
<evidence type="ECO:0000313" key="3">
    <source>
        <dbReference type="Proteomes" id="UP000077202"/>
    </source>
</evidence>
<organism evidence="2 3">
    <name type="scientific">Marchantia polymorpha subsp. ruderalis</name>
    <dbReference type="NCBI Taxonomy" id="1480154"/>
    <lineage>
        <taxon>Eukaryota</taxon>
        <taxon>Viridiplantae</taxon>
        <taxon>Streptophyta</taxon>
        <taxon>Embryophyta</taxon>
        <taxon>Marchantiophyta</taxon>
        <taxon>Marchantiopsida</taxon>
        <taxon>Marchantiidae</taxon>
        <taxon>Marchantiales</taxon>
        <taxon>Marchantiaceae</taxon>
        <taxon>Marchantia</taxon>
    </lineage>
</organism>
<dbReference type="Proteomes" id="UP000077202">
    <property type="component" value="Unassembled WGS sequence"/>
</dbReference>
<dbReference type="Gene3D" id="3.80.10.10">
    <property type="entry name" value="Ribonuclease Inhibitor"/>
    <property type="match status" value="1"/>
</dbReference>
<dbReference type="EMBL" id="LVLJ01000698">
    <property type="protein sequence ID" value="OAE32963.1"/>
    <property type="molecule type" value="Genomic_DNA"/>
</dbReference>
<dbReference type="PANTHER" id="PTHR47679">
    <property type="entry name" value="PROTEIN TORNADO 1"/>
    <property type="match status" value="1"/>
</dbReference>
<accession>A0A176WJY9</accession>
<gene>
    <name evidence="2" type="ORF">AXG93_673s1400</name>
</gene>
<sequence>MDPTLLRGMGPADEEPELPFAVQNLIRSLEGRAEPLRWLPTLISPDLQDFFPERPGNLWNKTIGGIGGWRREVRLQVLEAIGRCNTFHSLDVNIISGGDIWRLTAGEWVVLLRGFRHSTILRAIRVERLRWKSLSGVESLCSELGEILKTSSAKELKIVNCRLSARCFRNLAKYELKLESLELRNAWGEDSSAVMGMADMIKRATRLETLEIGGSEDRLFDMDVSAAEYLSRALIQSRSLKILVLNEVKDDLSQILLRALDGVDVDRAIECLHLKSSSGLGDCLRDLLRSNPDLKEVTLADIDMQPEKWGELGEAIRENATARTIHVTYFMHHIDSLKGIEQLACAASSDVKDPIMELKIKFTDYKALISALNFVGRVLRGEIKSLKSLILFMVCSCPSGSNHDRMERIVPMDGNPGETSVLKRLRLFQGRDTLKGVWKYLLCCLRENTSVTHLDLSDSTLDDEAFRELMGMLQVNLTVQQIDVSRTAWAEDGKAALIQQALRENQNRAGYMSVFREARLTFGDAKAGRLFLCGSPRAGKTRLRQTLMSPICEIRSHKWGIKPQSCFERELEEWMRFITSSTRVIGHSLPQVLVVMSHKDKVKDTSFTWANTIVDKVTKKFAKNVKLNQEWFHVDARKKKQHFQSQKTESFDERSSYTSKDGYVEETVFAWLIDQVLQKQPHRGRVVDKEMLENILINLDLCFKLKDTSQYYIPLFIPEHSTMEVQRPEEGAHIRIQSQDEDGEDDGKNKENEGEDEEQDAKDEDGEKADGKGENEDGKDGEGENEDGKGEEEDGKDEDGEVENEEEDGEGEHEEEDGEREHEEEDGEGEHEEGDGEDEDSSSPSCEEDEDSSSPSCEEDGEDTSEDVINFLDSDSEHASMEEQKHEEGGQESMHWHNRDENSQFIGIRIECQDVRTMSLTAAFFLRFQMFMRRKLISKMDVSKESVTCSRNYLLLFLDGHQIYVHQERNHTYVDVLMLCSKDKSRKLAQKYVMKHIVEELILFCASPKGCPGVALVLGVIQTLCVEMLNPSHQRRAILIEKLKSDFIRSINDKLEEMPLESSHLVRKEELFNYEHCWLPYEGGISERARDLLWQSDVEAIVNLIRQKQIQQFESLQKKIQRFQLLQEGLNSMDYDLALSTICDSNFSRSQEVKSQRWEKMDVNMVQTFSSLSQESTSVENRSTLIVLRLEIQILDMEMQSLEMMEMKIGETLSLQRLEMMEMKMGQILSLQREYLLQQREHLTLTTTMSAFNSKVDRIIEYSPAFQQVRMPKRPYITNNIGRFFSISSNLFVGNTIWLHLMCESATGFHMVKDQKGLKLRLDGENRWWIRSIMEISFKIIYYAAKAGLDVTIGLDQAIPGWEDLKSDIVRLDGYSDTARSEVLKSTLLKEAWLKLQQCLAGQLIWRYMAKFKLHLVSLELGGHAWMCEECMRKGQSRRILTV</sequence>
<feature type="region of interest" description="Disordered" evidence="1">
    <location>
        <begin position="878"/>
        <end position="898"/>
    </location>
</feature>